<dbReference type="EMBL" id="JARKIB010000076">
    <property type="protein sequence ID" value="KAJ7747524.1"/>
    <property type="molecule type" value="Genomic_DNA"/>
</dbReference>
<feature type="region of interest" description="Disordered" evidence="1">
    <location>
        <begin position="90"/>
        <end position="110"/>
    </location>
</feature>
<feature type="region of interest" description="Disordered" evidence="1">
    <location>
        <begin position="148"/>
        <end position="169"/>
    </location>
</feature>
<accession>A0AAD7N6K3</accession>
<evidence type="ECO:0000256" key="1">
    <source>
        <dbReference type="SAM" id="MobiDB-lite"/>
    </source>
</evidence>
<proteinExistence type="predicted"/>
<organism evidence="2 3">
    <name type="scientific">Mycena metata</name>
    <dbReference type="NCBI Taxonomy" id="1033252"/>
    <lineage>
        <taxon>Eukaryota</taxon>
        <taxon>Fungi</taxon>
        <taxon>Dikarya</taxon>
        <taxon>Basidiomycota</taxon>
        <taxon>Agaricomycotina</taxon>
        <taxon>Agaricomycetes</taxon>
        <taxon>Agaricomycetidae</taxon>
        <taxon>Agaricales</taxon>
        <taxon>Marasmiineae</taxon>
        <taxon>Mycenaceae</taxon>
        <taxon>Mycena</taxon>
    </lineage>
</organism>
<dbReference type="AlphaFoldDB" id="A0AAD7N6K3"/>
<gene>
    <name evidence="2" type="ORF">B0H16DRAFT_1850763</name>
</gene>
<feature type="compositionally biased region" description="Gly residues" evidence="1">
    <location>
        <begin position="148"/>
        <end position="160"/>
    </location>
</feature>
<name>A0AAD7N6K3_9AGAR</name>
<comment type="caution">
    <text evidence="2">The sequence shown here is derived from an EMBL/GenBank/DDBJ whole genome shotgun (WGS) entry which is preliminary data.</text>
</comment>
<sequence>MTAHLHTPPRTLPARIRTAETPPDTRIRMTCSSILVPTLLVHNGAELPGLNGGEIGGSGERCTPPSRIVRQTGTGYQGDSARTTFTRACAEDAGEEKWRESRTRATARVMGPDEVPTSRWAAAGEQGGREQCTRTAVIRAGVEGGRGPGAGWVKRGSGGDGRARARRGGRVDSGVREQCICGSGGRCAMRGARPHHREQEFG</sequence>
<protein>
    <submittedName>
        <fullName evidence="2">Uncharacterized protein</fullName>
    </submittedName>
</protein>
<dbReference type="Proteomes" id="UP001215598">
    <property type="component" value="Unassembled WGS sequence"/>
</dbReference>
<keyword evidence="3" id="KW-1185">Reference proteome</keyword>
<evidence type="ECO:0000313" key="3">
    <source>
        <dbReference type="Proteomes" id="UP001215598"/>
    </source>
</evidence>
<evidence type="ECO:0000313" key="2">
    <source>
        <dbReference type="EMBL" id="KAJ7747524.1"/>
    </source>
</evidence>
<reference evidence="2" key="1">
    <citation type="submission" date="2023-03" db="EMBL/GenBank/DDBJ databases">
        <title>Massive genome expansion in bonnet fungi (Mycena s.s.) driven by repeated elements and novel gene families across ecological guilds.</title>
        <authorList>
            <consortium name="Lawrence Berkeley National Laboratory"/>
            <person name="Harder C.B."/>
            <person name="Miyauchi S."/>
            <person name="Viragh M."/>
            <person name="Kuo A."/>
            <person name="Thoen E."/>
            <person name="Andreopoulos B."/>
            <person name="Lu D."/>
            <person name="Skrede I."/>
            <person name="Drula E."/>
            <person name="Henrissat B."/>
            <person name="Morin E."/>
            <person name="Kohler A."/>
            <person name="Barry K."/>
            <person name="LaButti K."/>
            <person name="Morin E."/>
            <person name="Salamov A."/>
            <person name="Lipzen A."/>
            <person name="Mereny Z."/>
            <person name="Hegedus B."/>
            <person name="Baldrian P."/>
            <person name="Stursova M."/>
            <person name="Weitz H."/>
            <person name="Taylor A."/>
            <person name="Grigoriev I.V."/>
            <person name="Nagy L.G."/>
            <person name="Martin F."/>
            <person name="Kauserud H."/>
        </authorList>
    </citation>
    <scope>NUCLEOTIDE SEQUENCE</scope>
    <source>
        <strain evidence="2">CBHHK182m</strain>
    </source>
</reference>